<gene>
    <name evidence="1" type="ORF">SAMN06295920_104420</name>
</gene>
<dbReference type="Proteomes" id="UP000189818">
    <property type="component" value="Unassembled WGS sequence"/>
</dbReference>
<dbReference type="STRING" id="439228.SAMN06295920_104420"/>
<evidence type="ECO:0000313" key="2">
    <source>
        <dbReference type="Proteomes" id="UP000189818"/>
    </source>
</evidence>
<name>A0A1T5CYX0_9SPHN</name>
<accession>A0A1T5CYX0</accession>
<dbReference type="Gene3D" id="3.20.20.410">
    <property type="entry name" value="Protein of unknown function UPF0759"/>
    <property type="match status" value="1"/>
</dbReference>
<dbReference type="InterPro" id="IPR002763">
    <property type="entry name" value="DUF72"/>
</dbReference>
<keyword evidence="2" id="KW-1185">Reference proteome</keyword>
<protein>
    <submittedName>
        <fullName evidence="1">Uncharacterized conserved protein YecE, DUF72 family</fullName>
    </submittedName>
</protein>
<organism evidence="1 2">
    <name type="scientific">Rhizorhabdus histidinilytica</name>
    <dbReference type="NCBI Taxonomy" id="439228"/>
    <lineage>
        <taxon>Bacteria</taxon>
        <taxon>Pseudomonadati</taxon>
        <taxon>Pseudomonadota</taxon>
        <taxon>Alphaproteobacteria</taxon>
        <taxon>Sphingomonadales</taxon>
        <taxon>Sphingomonadaceae</taxon>
        <taxon>Rhizorhabdus</taxon>
    </lineage>
</organism>
<dbReference type="PANTHER" id="PTHR30348">
    <property type="entry name" value="UNCHARACTERIZED PROTEIN YECE"/>
    <property type="match status" value="1"/>
</dbReference>
<proteinExistence type="predicted"/>
<dbReference type="InterPro" id="IPR036520">
    <property type="entry name" value="UPF0759_sf"/>
</dbReference>
<reference evidence="2" key="1">
    <citation type="submission" date="2017-02" db="EMBL/GenBank/DDBJ databases">
        <authorList>
            <person name="Varghese N."/>
            <person name="Submissions S."/>
        </authorList>
    </citation>
    <scope>NUCLEOTIDE SEQUENCE [LARGE SCALE GENOMIC DNA]</scope>
    <source>
        <strain evidence="2">UM2</strain>
    </source>
</reference>
<sequence length="298" mass="33629">MELLSAIAFPLTGIAGPFRFPLANACAPVRATAGRLNRSPTMTGRAHASAPPSQAASIRIGCSGWNYRHWRGSFYPQAMAARRWFGFYAEQFDTVEINNSFYRLPKAETFDKWREQAPEGFRYAVKANRFITQAKKLRDCEEPVARMMAPTRHLGETLGPILYQLPPMLGLDLARLEAFLRLLPSDLTHVFEFRHKSWYLEETAALLDRYGAGVVAHDFPTVASPRWAGGPVAYVRFHGGVGKYHGRYAERVLLDWTDWMTAQAAAGRSVWAYFNNDMEAAAIHDALTLKAMVRQRRS</sequence>
<dbReference type="EMBL" id="FUYM01000004">
    <property type="protein sequence ID" value="SKB64531.1"/>
    <property type="molecule type" value="Genomic_DNA"/>
</dbReference>
<evidence type="ECO:0000313" key="1">
    <source>
        <dbReference type="EMBL" id="SKB64531.1"/>
    </source>
</evidence>
<dbReference type="SUPFAM" id="SSF117396">
    <property type="entry name" value="TM1631-like"/>
    <property type="match status" value="1"/>
</dbReference>
<dbReference type="PANTHER" id="PTHR30348:SF4">
    <property type="entry name" value="DUF72 DOMAIN-CONTAINING PROTEIN"/>
    <property type="match status" value="1"/>
</dbReference>
<dbReference type="Pfam" id="PF01904">
    <property type="entry name" value="DUF72"/>
    <property type="match status" value="1"/>
</dbReference>
<dbReference type="AlphaFoldDB" id="A0A1T5CYX0"/>